<dbReference type="AlphaFoldDB" id="A0A395NGQ9"/>
<dbReference type="GO" id="GO:0070987">
    <property type="term" value="P:error-free translesion synthesis"/>
    <property type="evidence" value="ECO:0007669"/>
    <property type="project" value="UniProtKB-ARBA"/>
</dbReference>
<keyword evidence="12" id="KW-0496">Mitochondrion</keyword>
<dbReference type="Gene3D" id="3.30.70.270">
    <property type="match status" value="1"/>
</dbReference>
<comment type="cofactor">
    <cofactor evidence="17">
        <name>Mg(2+)</name>
        <dbReference type="ChEBI" id="CHEBI:18420"/>
    </cofactor>
    <text evidence="17">Binds 2 magnesium ions.</text>
</comment>
<feature type="region of interest" description="Disordered" evidence="18">
    <location>
        <begin position="202"/>
        <end position="254"/>
    </location>
</feature>
<evidence type="ECO:0000256" key="17">
    <source>
        <dbReference type="PIRSR" id="PIRSR036573-2"/>
    </source>
</evidence>
<dbReference type="FunFam" id="3.30.70.270:FF:000040">
    <property type="entry name" value="DNA repair protein REV1"/>
    <property type="match status" value="1"/>
</dbReference>
<dbReference type="GO" id="GO:0005739">
    <property type="term" value="C:mitochondrion"/>
    <property type="evidence" value="ECO:0007669"/>
    <property type="project" value="UniProtKB-SubCell"/>
</dbReference>
<evidence type="ECO:0000256" key="2">
    <source>
        <dbReference type="ARBA" id="ARBA00004173"/>
    </source>
</evidence>
<organism evidence="21 22">
    <name type="scientific">Trichoderma arundinaceum</name>
    <dbReference type="NCBI Taxonomy" id="490622"/>
    <lineage>
        <taxon>Eukaryota</taxon>
        <taxon>Fungi</taxon>
        <taxon>Dikarya</taxon>
        <taxon>Ascomycota</taxon>
        <taxon>Pezizomycotina</taxon>
        <taxon>Sordariomycetes</taxon>
        <taxon>Hypocreomycetidae</taxon>
        <taxon>Hypocreales</taxon>
        <taxon>Hypocreaceae</taxon>
        <taxon>Trichoderma</taxon>
    </lineage>
</organism>
<dbReference type="InterPro" id="IPR038401">
    <property type="entry name" value="Rev1_C_sf"/>
</dbReference>
<dbReference type="GO" id="GO:0046872">
    <property type="term" value="F:metal ion binding"/>
    <property type="evidence" value="ECO:0007669"/>
    <property type="project" value="UniProtKB-KW"/>
</dbReference>
<dbReference type="GO" id="GO:0003684">
    <property type="term" value="F:damaged DNA binding"/>
    <property type="evidence" value="ECO:0007669"/>
    <property type="project" value="UniProtKB-UniRule"/>
</dbReference>
<dbReference type="Pfam" id="PF11799">
    <property type="entry name" value="IMS_C"/>
    <property type="match status" value="1"/>
</dbReference>
<dbReference type="PROSITE" id="PS50173">
    <property type="entry name" value="UMUC"/>
    <property type="match status" value="1"/>
</dbReference>
<dbReference type="Pfam" id="PF16589">
    <property type="entry name" value="BRCT_2"/>
    <property type="match status" value="1"/>
</dbReference>
<dbReference type="InterPro" id="IPR036420">
    <property type="entry name" value="BRCT_dom_sf"/>
</dbReference>
<evidence type="ECO:0000256" key="11">
    <source>
        <dbReference type="ARBA" id="ARBA00023125"/>
    </source>
</evidence>
<keyword evidence="11 16" id="KW-0238">DNA-binding</keyword>
<evidence type="ECO:0000259" key="19">
    <source>
        <dbReference type="PROSITE" id="PS50172"/>
    </source>
</evidence>
<dbReference type="GO" id="GO:0003887">
    <property type="term" value="F:DNA-directed DNA polymerase activity"/>
    <property type="evidence" value="ECO:0007669"/>
    <property type="project" value="InterPro"/>
</dbReference>
<gene>
    <name evidence="21" type="ORF">TARUN_6970</name>
</gene>
<protein>
    <recommendedName>
        <fullName evidence="4 16">DNA repair protein REV1</fullName>
        <ecNumber evidence="16">2.7.7.-</ecNumber>
    </recommendedName>
</protein>
<keyword evidence="13 16" id="KW-0234">DNA repair</keyword>
<dbReference type="Pfam" id="PF00817">
    <property type="entry name" value="IMS"/>
    <property type="match status" value="1"/>
</dbReference>
<evidence type="ECO:0000256" key="13">
    <source>
        <dbReference type="ARBA" id="ARBA00023204"/>
    </source>
</evidence>
<evidence type="ECO:0000256" key="3">
    <source>
        <dbReference type="ARBA" id="ARBA00010945"/>
    </source>
</evidence>
<dbReference type="CDD" id="cd17719">
    <property type="entry name" value="BRCT_Rev1"/>
    <property type="match status" value="1"/>
</dbReference>
<dbReference type="SUPFAM" id="SSF100879">
    <property type="entry name" value="Lesion bypass DNA polymerase (Y-family), little finger domain"/>
    <property type="match status" value="1"/>
</dbReference>
<dbReference type="Gene3D" id="1.20.58.1280">
    <property type="entry name" value="DNA repair protein Rev1, C-terminal domain"/>
    <property type="match status" value="1"/>
</dbReference>
<dbReference type="EC" id="2.7.7.-" evidence="16"/>
<feature type="region of interest" description="Disordered" evidence="18">
    <location>
        <begin position="890"/>
        <end position="936"/>
    </location>
</feature>
<evidence type="ECO:0000256" key="8">
    <source>
        <dbReference type="ARBA" id="ARBA00022723"/>
    </source>
</evidence>
<dbReference type="Gene3D" id="6.10.250.1490">
    <property type="match status" value="1"/>
</dbReference>
<dbReference type="Proteomes" id="UP000266272">
    <property type="component" value="Unassembled WGS sequence"/>
</dbReference>
<feature type="domain" description="BRCT" evidence="19">
    <location>
        <begin position="60"/>
        <end position="148"/>
    </location>
</feature>
<dbReference type="Gene3D" id="3.40.50.10190">
    <property type="entry name" value="BRCT domain"/>
    <property type="match status" value="1"/>
</dbReference>
<dbReference type="InterPro" id="IPR001357">
    <property type="entry name" value="BRCT_dom"/>
</dbReference>
<dbReference type="Gene3D" id="1.10.150.20">
    <property type="entry name" value="5' to 3' exonuclease, C-terminal subdomain"/>
    <property type="match status" value="1"/>
</dbReference>
<dbReference type="Gene3D" id="6.10.250.1630">
    <property type="match status" value="2"/>
</dbReference>
<dbReference type="GO" id="GO:0017125">
    <property type="term" value="F:deoxycytidyl transferase activity"/>
    <property type="evidence" value="ECO:0007669"/>
    <property type="project" value="TreeGrafter"/>
</dbReference>
<dbReference type="GO" id="GO:0042276">
    <property type="term" value="P:error-prone translesion synthesis"/>
    <property type="evidence" value="ECO:0007669"/>
    <property type="project" value="InterPro"/>
</dbReference>
<proteinExistence type="inferred from homology"/>
<evidence type="ECO:0000313" key="22">
    <source>
        <dbReference type="Proteomes" id="UP000266272"/>
    </source>
</evidence>
<comment type="caution">
    <text evidence="21">The sequence shown here is derived from an EMBL/GenBank/DDBJ whole genome shotgun (WGS) entry which is preliminary data.</text>
</comment>
<dbReference type="SMART" id="SM00292">
    <property type="entry name" value="BRCT"/>
    <property type="match status" value="1"/>
</dbReference>
<evidence type="ECO:0000313" key="21">
    <source>
        <dbReference type="EMBL" id="RFU75286.1"/>
    </source>
</evidence>
<feature type="compositionally biased region" description="Polar residues" evidence="18">
    <location>
        <begin position="217"/>
        <end position="234"/>
    </location>
</feature>
<feature type="binding site" evidence="17">
    <location>
        <position position="446"/>
    </location>
    <ligand>
        <name>Mg(2+)</name>
        <dbReference type="ChEBI" id="CHEBI:18420"/>
        <label>1</label>
    </ligand>
</feature>
<evidence type="ECO:0000256" key="10">
    <source>
        <dbReference type="ARBA" id="ARBA00022842"/>
    </source>
</evidence>
<evidence type="ECO:0000256" key="14">
    <source>
        <dbReference type="ARBA" id="ARBA00023242"/>
    </source>
</evidence>
<dbReference type="Pfam" id="PF14377">
    <property type="entry name" value="UBM"/>
    <property type="match status" value="3"/>
</dbReference>
<evidence type="ECO:0000256" key="7">
    <source>
        <dbReference type="ARBA" id="ARBA00022695"/>
    </source>
</evidence>
<dbReference type="PROSITE" id="PS50172">
    <property type="entry name" value="BRCT"/>
    <property type="match status" value="1"/>
</dbReference>
<dbReference type="FunFam" id="3.40.50.10190:FF:000011">
    <property type="entry name" value="DNA repair protein REV1"/>
    <property type="match status" value="1"/>
</dbReference>
<comment type="subcellular location">
    <subcellularLocation>
        <location evidence="2">Mitochondrion</location>
    </subcellularLocation>
    <subcellularLocation>
        <location evidence="1 16">Nucleus</location>
    </subcellularLocation>
</comment>
<dbReference type="STRING" id="490622.A0A395NGQ9"/>
<dbReference type="InterPro" id="IPR053848">
    <property type="entry name" value="IMS_HHH_1"/>
</dbReference>
<comment type="function">
    <text evidence="15">Deoxycytidyl transferase involved in DNA repair. Transfers a dCMP residue from dCTP to the 3'-end of a DNA primer in a template-dependent reaction. May assist in the first step in the bypass of abasic lesions by the insertion of a nucleotide opposite the lesion. Required for normal induction of mutations by physical and chemical agents. Involved in mitochondrial DNA mutagenesis.</text>
</comment>
<evidence type="ECO:0000256" key="1">
    <source>
        <dbReference type="ARBA" id="ARBA00004123"/>
    </source>
</evidence>
<keyword evidence="8 17" id="KW-0479">Metal-binding</keyword>
<dbReference type="PANTHER" id="PTHR45990">
    <property type="entry name" value="DNA REPAIR PROTEIN REV1"/>
    <property type="match status" value="1"/>
</dbReference>
<evidence type="ECO:0000256" key="18">
    <source>
        <dbReference type="SAM" id="MobiDB-lite"/>
    </source>
</evidence>
<dbReference type="InterPro" id="IPR025527">
    <property type="entry name" value="HUWE1/Rev1_UBM"/>
</dbReference>
<dbReference type="InterPro" id="IPR043502">
    <property type="entry name" value="DNA/RNA_pol_sf"/>
</dbReference>
<keyword evidence="6 16" id="KW-0808">Transferase</keyword>
<evidence type="ECO:0000256" key="16">
    <source>
        <dbReference type="PIRNR" id="PIRNR036573"/>
    </source>
</evidence>
<dbReference type="OrthoDB" id="427711at2759"/>
<name>A0A395NGQ9_TRIAR</name>
<evidence type="ECO:0000259" key="20">
    <source>
        <dbReference type="PROSITE" id="PS50173"/>
    </source>
</evidence>
<dbReference type="FunFam" id="3.30.1490.100:FF:000001">
    <property type="entry name" value="DNA repair protein REV1"/>
    <property type="match status" value="1"/>
</dbReference>
<comment type="similarity">
    <text evidence="3 16">Belongs to the DNA polymerase type-Y family.</text>
</comment>
<keyword evidence="10 17" id="KW-0460">Magnesium</keyword>
<dbReference type="Gene3D" id="3.40.1170.60">
    <property type="match status" value="1"/>
</dbReference>
<evidence type="ECO:0000256" key="6">
    <source>
        <dbReference type="ARBA" id="ARBA00022679"/>
    </source>
</evidence>
<dbReference type="SUPFAM" id="SSF56672">
    <property type="entry name" value="DNA/RNA polymerases"/>
    <property type="match status" value="1"/>
</dbReference>
<dbReference type="Gene3D" id="3.30.1490.100">
    <property type="entry name" value="DNA polymerase, Y-family, little finger domain"/>
    <property type="match status" value="1"/>
</dbReference>
<dbReference type="SUPFAM" id="SSF52113">
    <property type="entry name" value="BRCT domain"/>
    <property type="match status" value="1"/>
</dbReference>
<feature type="binding site" evidence="17">
    <location>
        <position position="445"/>
    </location>
    <ligand>
        <name>Mg(2+)</name>
        <dbReference type="ChEBI" id="CHEBI:18420"/>
        <label>1</label>
    </ligand>
</feature>
<keyword evidence="7 16" id="KW-0548">Nucleotidyltransferase</keyword>
<dbReference type="Pfam" id="PF16727">
    <property type="entry name" value="REV1_C"/>
    <property type="match status" value="1"/>
</dbReference>
<evidence type="ECO:0000256" key="9">
    <source>
        <dbReference type="ARBA" id="ARBA00022763"/>
    </source>
</evidence>
<dbReference type="InterPro" id="IPR012112">
    <property type="entry name" value="REV1"/>
</dbReference>
<keyword evidence="9 16" id="KW-0227">DNA damage</keyword>
<dbReference type="GO" id="GO:0006281">
    <property type="term" value="P:DNA repair"/>
    <property type="evidence" value="ECO:0007669"/>
    <property type="project" value="UniProtKB-KW"/>
</dbReference>
<feature type="binding site" evidence="17">
    <location>
        <position position="350"/>
    </location>
    <ligand>
        <name>Mg(2+)</name>
        <dbReference type="ChEBI" id="CHEBI:18420"/>
        <label>1</label>
    </ligand>
</feature>
<evidence type="ECO:0000256" key="12">
    <source>
        <dbReference type="ARBA" id="ARBA00023128"/>
    </source>
</evidence>
<keyword evidence="5 16" id="KW-0237">DNA synthesis</keyword>
<dbReference type="CDD" id="cd01701">
    <property type="entry name" value="PolY_Rev1"/>
    <property type="match status" value="1"/>
</dbReference>
<dbReference type="PANTHER" id="PTHR45990:SF1">
    <property type="entry name" value="DNA REPAIR PROTEIN REV1"/>
    <property type="match status" value="1"/>
</dbReference>
<evidence type="ECO:0000256" key="15">
    <source>
        <dbReference type="ARBA" id="ARBA00058985"/>
    </source>
</evidence>
<dbReference type="InterPro" id="IPR043128">
    <property type="entry name" value="Rev_trsase/Diguanyl_cyclase"/>
</dbReference>
<evidence type="ECO:0000256" key="4">
    <source>
        <dbReference type="ARBA" id="ARBA00020399"/>
    </source>
</evidence>
<sequence length="1124" mass="124296">MNSALEKNSSSVRKRIENHVFEDEEGEEYDGSEFNGFGDYFRRKKIKLQNLDADIRAASDKPPIFKGVVAHVNGYTQPPLQAIHRDIVQHGGGFLQYLDSKTMATHIITATLPPKKAVEFSRYRIVKPAWVVDSVKAGKLLPWTDYRVLGESPSQKVLKFDSDRGLTQASPTARRGYKEQTENSFYTSQIRAESQRNLMSQLTESPLSGRRHDERSGNTLQSVASPAPSISNGRQPDDAASGGIEVEPTDFEEQPESIAANLTDPAKMPPKNMTSEEHNAWLLSDPKIRKSSTANPDFLKQFYSESRLHHLSTWKANLKSSMQRLAAEKGLANRKTKSRPGSRRYIMHVDFDSFFCAVSLKSHPEYGDKPCVVAHSTGAGSEIASCNYVAREFGVQNGMWMKRALELCPDLKVLPYDFPAYEEVSRQFYEAIMSIGGIVQSVSVDEALVDATDVVLAAAESHGVGNDEGSLWREQERIDDIALVLRDKIKEKTDCAVSVGIGANILQAKVALRKAKPAGQFQLRPEQVMEIIGDLKVEQLPGVAYSIGGKLEDMGVKLVKDLRDIPKDRLISMLGPKTSDKLHDYARGIDRTEVGEQPPRKSVSAEVSWGIRFINQSEAEEFVYNLCKELEKRLVNEQVKGKHLTMKIMRRALDAPLDPPKHLGHGKCDSFNKSAAFGVATHDYEIIGKEAVSILRSFRFSPGDLRGIGVQMTKLEPIKLNPLAAEGSQRKIAFAPFIEASPYKKQPRAEPIGGLKESEGSRKRPIAGLELDPLADDDTTPRKHRTLPAEALFKAGHDDIKATAHINVSGTQFILPSSPDPAVLAELPGDIRTKLMAQRPKAIATESEINAPKSRSNSPVAADLLSSQVDLEVFNALPDDMKAEVLALYGRRPTGPPPQHSPRKPEAAQSRRPAAPTKPSGVRSILGKAQRQRDAQGGVIQTNFRPLGLAEDAQSEEIEELDPEFLAELPEDVRKEVIADHRRRLLALQSALELPPLKSHKEANMLPGGQKMIQFPMLPPVISFSGSVTSPAEIKDMVDAWHSQTRKAGPHKRDVDVLERYLVKVIKEERDLNKAVTLIKWLSVVVDQDGVDSRGRRAWKLAVNGIKAAMQAAVEERGLAPLQI</sequence>
<feature type="domain" description="UmuC" evidence="20">
    <location>
        <begin position="346"/>
        <end position="544"/>
    </location>
</feature>
<feature type="region of interest" description="Disordered" evidence="18">
    <location>
        <begin position="160"/>
        <end position="185"/>
    </location>
</feature>
<dbReference type="EMBL" id="PXOA01000451">
    <property type="protein sequence ID" value="RFU75286.1"/>
    <property type="molecule type" value="Genomic_DNA"/>
</dbReference>
<dbReference type="InterPro" id="IPR017961">
    <property type="entry name" value="DNA_pol_Y-fam_little_finger"/>
</dbReference>
<dbReference type="Pfam" id="PF21999">
    <property type="entry name" value="IMS_HHH_1"/>
    <property type="match status" value="1"/>
</dbReference>
<dbReference type="InterPro" id="IPR001126">
    <property type="entry name" value="UmuC"/>
</dbReference>
<reference evidence="21 22" key="1">
    <citation type="journal article" date="2018" name="PLoS Pathog.">
        <title>Evolution of structural diversity of trichothecenes, a family of toxins produced by plant pathogenic and entomopathogenic fungi.</title>
        <authorList>
            <person name="Proctor R.H."/>
            <person name="McCormick S.P."/>
            <person name="Kim H.S."/>
            <person name="Cardoza R.E."/>
            <person name="Stanley A.M."/>
            <person name="Lindo L."/>
            <person name="Kelly A."/>
            <person name="Brown D.W."/>
            <person name="Lee T."/>
            <person name="Vaughan M.M."/>
            <person name="Alexander N.J."/>
            <person name="Busman M."/>
            <person name="Gutierrez S."/>
        </authorList>
    </citation>
    <scope>NUCLEOTIDE SEQUENCE [LARGE SCALE GENOMIC DNA]</scope>
    <source>
        <strain evidence="21 22">IBT 40837</strain>
    </source>
</reference>
<keyword evidence="22" id="KW-1185">Reference proteome</keyword>
<dbReference type="GO" id="GO:0005634">
    <property type="term" value="C:nucleus"/>
    <property type="evidence" value="ECO:0007669"/>
    <property type="project" value="UniProtKB-SubCell"/>
</dbReference>
<feature type="region of interest" description="Disordered" evidence="18">
    <location>
        <begin position="745"/>
        <end position="766"/>
    </location>
</feature>
<evidence type="ECO:0000256" key="5">
    <source>
        <dbReference type="ARBA" id="ARBA00022634"/>
    </source>
</evidence>
<dbReference type="PIRSF" id="PIRSF036573">
    <property type="entry name" value="REV1"/>
    <property type="match status" value="1"/>
</dbReference>
<keyword evidence="14 16" id="KW-0539">Nucleus</keyword>
<accession>A0A395NGQ9</accession>
<dbReference type="InterPro" id="IPR036775">
    <property type="entry name" value="DNA_pol_Y-fam_lit_finger_sf"/>
</dbReference>
<dbReference type="InterPro" id="IPR031991">
    <property type="entry name" value="Rev1_C"/>
</dbReference>